<keyword evidence="5" id="KW-0560">Oxidoreductase</keyword>
<dbReference type="OrthoDB" id="256869at2"/>
<dbReference type="CDD" id="cd08255">
    <property type="entry name" value="2-desacetyl-2-hydroxyethyl_bacteriochlorophyllide_like"/>
    <property type="match status" value="1"/>
</dbReference>
<keyword evidence="8" id="KW-1185">Reference proteome</keyword>
<evidence type="ECO:0000256" key="4">
    <source>
        <dbReference type="ARBA" id="ARBA00022833"/>
    </source>
</evidence>
<evidence type="ECO:0000313" key="8">
    <source>
        <dbReference type="Proteomes" id="UP000295573"/>
    </source>
</evidence>
<dbReference type="Gene3D" id="3.30.360.10">
    <property type="entry name" value="Dihydrodipicolinate Reductase, domain 2"/>
    <property type="match status" value="1"/>
</dbReference>
<evidence type="ECO:0000256" key="3">
    <source>
        <dbReference type="ARBA" id="ARBA00022723"/>
    </source>
</evidence>
<dbReference type="SUPFAM" id="SSF55347">
    <property type="entry name" value="Glyceraldehyde-3-phosphate dehydrogenase-like, C-terminal domain"/>
    <property type="match status" value="1"/>
</dbReference>
<keyword evidence="3" id="KW-0479">Metal-binding</keyword>
<dbReference type="Gene3D" id="3.90.180.10">
    <property type="entry name" value="Medium-chain alcohol dehydrogenases, catalytic domain"/>
    <property type="match status" value="1"/>
</dbReference>
<gene>
    <name evidence="7" type="ORF">EV646_1011078</name>
</gene>
<dbReference type="GO" id="GO:0000166">
    <property type="term" value="F:nucleotide binding"/>
    <property type="evidence" value="ECO:0007669"/>
    <property type="project" value="InterPro"/>
</dbReference>
<evidence type="ECO:0000256" key="5">
    <source>
        <dbReference type="ARBA" id="ARBA00023002"/>
    </source>
</evidence>
<dbReference type="Proteomes" id="UP000295573">
    <property type="component" value="Unassembled WGS sequence"/>
</dbReference>
<accession>A0A4R2J1H3</accession>
<feature type="domain" description="Enoyl reductase (ER)" evidence="6">
    <location>
        <begin position="47"/>
        <end position="366"/>
    </location>
</feature>
<evidence type="ECO:0000256" key="2">
    <source>
        <dbReference type="ARBA" id="ARBA00008072"/>
    </source>
</evidence>
<dbReference type="EMBL" id="SLWR01000001">
    <property type="protein sequence ID" value="TCO52081.1"/>
    <property type="molecule type" value="Genomic_DNA"/>
</dbReference>
<dbReference type="InterPro" id="IPR011032">
    <property type="entry name" value="GroES-like_sf"/>
</dbReference>
<dbReference type="GO" id="GO:0016491">
    <property type="term" value="F:oxidoreductase activity"/>
    <property type="evidence" value="ECO:0007669"/>
    <property type="project" value="UniProtKB-KW"/>
</dbReference>
<proteinExistence type="inferred from homology"/>
<dbReference type="PANTHER" id="PTHR43350:SF19">
    <property type="entry name" value="D-GULOSIDE 3-DEHYDROGENASE"/>
    <property type="match status" value="1"/>
</dbReference>
<protein>
    <submittedName>
        <fullName evidence="7">Putative dehydrogenase</fullName>
    </submittedName>
</protein>
<dbReference type="InterPro" id="IPR013149">
    <property type="entry name" value="ADH-like_C"/>
</dbReference>
<dbReference type="AlphaFoldDB" id="A0A4R2J1H3"/>
<reference evidence="7 8" key="1">
    <citation type="journal article" date="2015" name="Stand. Genomic Sci.">
        <title>Genomic Encyclopedia of Bacterial and Archaeal Type Strains, Phase III: the genomes of soil and plant-associated and newly described type strains.</title>
        <authorList>
            <person name="Whitman W.B."/>
            <person name="Woyke T."/>
            <person name="Klenk H.P."/>
            <person name="Zhou Y."/>
            <person name="Lilburn T.G."/>
            <person name="Beck B.J."/>
            <person name="De Vos P."/>
            <person name="Vandamme P."/>
            <person name="Eisen J.A."/>
            <person name="Garrity G."/>
            <person name="Hugenholtz P."/>
            <person name="Kyrpides N.C."/>
        </authorList>
    </citation>
    <scope>NUCLEOTIDE SEQUENCE [LARGE SCALE GENOMIC DNA]</scope>
    <source>
        <strain evidence="7 8">VKM Ac-2541</strain>
    </source>
</reference>
<dbReference type="PANTHER" id="PTHR43350">
    <property type="entry name" value="NAD-DEPENDENT ALCOHOL DEHYDROGENASE"/>
    <property type="match status" value="1"/>
</dbReference>
<dbReference type="SUPFAM" id="SSF50129">
    <property type="entry name" value="GroES-like"/>
    <property type="match status" value="1"/>
</dbReference>
<comment type="similarity">
    <text evidence="2">Belongs to the zinc-containing alcohol dehydrogenase family.</text>
</comment>
<dbReference type="SUPFAM" id="SSF51735">
    <property type="entry name" value="NAD(P)-binding Rossmann-fold domains"/>
    <property type="match status" value="2"/>
</dbReference>
<organism evidence="7 8">
    <name type="scientific">Kribbella antiqua</name>
    <dbReference type="NCBI Taxonomy" id="2512217"/>
    <lineage>
        <taxon>Bacteria</taxon>
        <taxon>Bacillati</taxon>
        <taxon>Actinomycetota</taxon>
        <taxon>Actinomycetes</taxon>
        <taxon>Propionibacteriales</taxon>
        <taxon>Kribbellaceae</taxon>
        <taxon>Kribbella</taxon>
    </lineage>
</organism>
<name>A0A4R2J1H3_9ACTN</name>
<dbReference type="InterPro" id="IPR036291">
    <property type="entry name" value="NAD(P)-bd_dom_sf"/>
</dbReference>
<sequence>MKQVAQNYKSGELSVLDVPPPGCAPGGVLVRSLYSLISTGTELMKVGEARLSLIGKAKARPDQVKKVLDSVVQQGAVNTYKKVMNKLDSYTPLGYSLCGVVVEVGAGAEEFSVGQLVAAAGNEFALHAEYNWIPINLCVPVPDGVPAEQAAFSTVGAIAMQGVRQAEVQLGETAVVIGLGLVGQLVVRLLVAAGVRVFGIDTVEDRCRMAEKAGALHCSSADEAGIAVLERSLLEASNGLGADHILLAAGGHSNGPVETAARLARDRARVVDIGKTRLDLPWNAYYDKELDVRFSRSYGPGRYDDRYELEGIDYPAGYVRWTERRNLECFIDLIAREQIDVGSLIAHTFPIADATDVYQQLSSGVLPGVGFLFEYPDVPREEKVQPAPRVERTAKATAGAARLGFIGAGNYASSMLLPHLQKNEGAVLAHVATNKSLSAANAQRRFGFENISTDANAVLTDESLDAVFVVTRHSTHAELACRALESGKAVFVEKPLALTDEDLDRIVATADATGNNRLMVGFNRRFAPLLTDLRDRFGNPGGGSSARYLVNAGRLDPSSWYLDQDKEGSRFAGEGGHFIDTLSWWLDSPPTEVYAVPGPDAGDVIISLRFANGSVGTISYVGGGNARFPKETLDITGGGRNGRLDNFQQASVWTGRRPSTRKARSIDKGQRVELERFVAAVKSGGPMPIAFDSLIATTRATIAVDRSLATGKPEKV</sequence>
<dbReference type="InterPro" id="IPR000683">
    <property type="entry name" value="Gfo/Idh/MocA-like_OxRdtase_N"/>
</dbReference>
<evidence type="ECO:0000313" key="7">
    <source>
        <dbReference type="EMBL" id="TCO52081.1"/>
    </source>
</evidence>
<dbReference type="InterPro" id="IPR020843">
    <property type="entry name" value="ER"/>
</dbReference>
<dbReference type="Pfam" id="PF00107">
    <property type="entry name" value="ADH_zinc_N"/>
    <property type="match status" value="1"/>
</dbReference>
<keyword evidence="4" id="KW-0862">Zinc</keyword>
<dbReference type="RefSeq" id="WP_132144390.1">
    <property type="nucleotide sequence ID" value="NZ_SLWR01000001.1"/>
</dbReference>
<evidence type="ECO:0000259" key="6">
    <source>
        <dbReference type="SMART" id="SM00829"/>
    </source>
</evidence>
<dbReference type="Pfam" id="PF01408">
    <property type="entry name" value="GFO_IDH_MocA"/>
    <property type="match status" value="1"/>
</dbReference>
<dbReference type="GO" id="GO:0046872">
    <property type="term" value="F:metal ion binding"/>
    <property type="evidence" value="ECO:0007669"/>
    <property type="project" value="UniProtKB-KW"/>
</dbReference>
<dbReference type="SMART" id="SM00829">
    <property type="entry name" value="PKS_ER"/>
    <property type="match status" value="1"/>
</dbReference>
<evidence type="ECO:0000256" key="1">
    <source>
        <dbReference type="ARBA" id="ARBA00001947"/>
    </source>
</evidence>
<dbReference type="Gene3D" id="3.40.50.720">
    <property type="entry name" value="NAD(P)-binding Rossmann-like Domain"/>
    <property type="match status" value="2"/>
</dbReference>
<comment type="caution">
    <text evidence="7">The sequence shown here is derived from an EMBL/GenBank/DDBJ whole genome shotgun (WGS) entry which is preliminary data.</text>
</comment>
<comment type="cofactor">
    <cofactor evidence="1">
        <name>Zn(2+)</name>
        <dbReference type="ChEBI" id="CHEBI:29105"/>
    </cofactor>
</comment>